<name>M2U7I2_COCH5</name>
<protein>
    <submittedName>
        <fullName evidence="1">Uncharacterized protein</fullName>
    </submittedName>
</protein>
<evidence type="ECO:0000313" key="2">
    <source>
        <dbReference type="Proteomes" id="UP000016936"/>
    </source>
</evidence>
<gene>
    <name evidence="1" type="ORF">COCHEDRAFT_1028353</name>
</gene>
<sequence length="205" mass="22672">MSTRYLQPVYSLAPTYIPESTRRATPLYSFTTYQTNAHKTTAATTQTHTTTQPTKPPTLPQIDGGFEHHHVHHSTHDPNFAQFSTLSYPRHQHSIQPTLRARNIPIMLSLPVPPPPPPPPLHQQSRPTGNTVHDLLPYCTTEPPLNEAQVIALSDVVGSLRELVPLALAAAAGDKRSLRKLESAVGKRDAVGVVEFFVDEWEIEG</sequence>
<keyword evidence="2" id="KW-1185">Reference proteome</keyword>
<dbReference type="OrthoDB" id="3791893at2759"/>
<reference evidence="1 2" key="1">
    <citation type="journal article" date="2012" name="PLoS Pathog.">
        <title>Diverse lifestyles and strategies of plant pathogenesis encoded in the genomes of eighteen Dothideomycetes fungi.</title>
        <authorList>
            <person name="Ohm R.A."/>
            <person name="Feau N."/>
            <person name="Henrissat B."/>
            <person name="Schoch C.L."/>
            <person name="Horwitz B.A."/>
            <person name="Barry K.W."/>
            <person name="Condon B.J."/>
            <person name="Copeland A.C."/>
            <person name="Dhillon B."/>
            <person name="Glaser F."/>
            <person name="Hesse C.N."/>
            <person name="Kosti I."/>
            <person name="LaButti K."/>
            <person name="Lindquist E.A."/>
            <person name="Lucas S."/>
            <person name="Salamov A.A."/>
            <person name="Bradshaw R.E."/>
            <person name="Ciuffetti L."/>
            <person name="Hamelin R.C."/>
            <person name="Kema G.H.J."/>
            <person name="Lawrence C."/>
            <person name="Scott J.A."/>
            <person name="Spatafora J.W."/>
            <person name="Turgeon B.G."/>
            <person name="de Wit P.J.G.M."/>
            <person name="Zhong S."/>
            <person name="Goodwin S.B."/>
            <person name="Grigoriev I.V."/>
        </authorList>
    </citation>
    <scope>NUCLEOTIDE SEQUENCE [LARGE SCALE GENOMIC DNA]</scope>
    <source>
        <strain evidence="2">C5 / ATCC 48332 / race O</strain>
    </source>
</reference>
<proteinExistence type="predicted"/>
<dbReference type="EMBL" id="KB445572">
    <property type="protein sequence ID" value="EMD94469.1"/>
    <property type="molecule type" value="Genomic_DNA"/>
</dbReference>
<dbReference type="eggNOG" id="ENOG502SYS1">
    <property type="taxonomic scope" value="Eukaryota"/>
</dbReference>
<accession>M2U7I2</accession>
<dbReference type="Proteomes" id="UP000016936">
    <property type="component" value="Unassembled WGS sequence"/>
</dbReference>
<reference evidence="2" key="2">
    <citation type="journal article" date="2013" name="PLoS Genet.">
        <title>Comparative genome structure, secondary metabolite, and effector coding capacity across Cochliobolus pathogens.</title>
        <authorList>
            <person name="Condon B.J."/>
            <person name="Leng Y."/>
            <person name="Wu D."/>
            <person name="Bushley K.E."/>
            <person name="Ohm R.A."/>
            <person name="Otillar R."/>
            <person name="Martin J."/>
            <person name="Schackwitz W."/>
            <person name="Grimwood J."/>
            <person name="MohdZainudin N."/>
            <person name="Xue C."/>
            <person name="Wang R."/>
            <person name="Manning V.A."/>
            <person name="Dhillon B."/>
            <person name="Tu Z.J."/>
            <person name="Steffenson B.J."/>
            <person name="Salamov A."/>
            <person name="Sun H."/>
            <person name="Lowry S."/>
            <person name="LaButti K."/>
            <person name="Han J."/>
            <person name="Copeland A."/>
            <person name="Lindquist E."/>
            <person name="Barry K."/>
            <person name="Schmutz J."/>
            <person name="Baker S.E."/>
            <person name="Ciuffetti L.M."/>
            <person name="Grigoriev I.V."/>
            <person name="Zhong S."/>
            <person name="Turgeon B.G."/>
        </authorList>
    </citation>
    <scope>NUCLEOTIDE SEQUENCE [LARGE SCALE GENOMIC DNA]</scope>
    <source>
        <strain evidence="2">C5 / ATCC 48332 / race O</strain>
    </source>
</reference>
<dbReference type="HOGENOM" id="CLU_1532415_0_0_1"/>
<organism evidence="1 2">
    <name type="scientific">Cochliobolus heterostrophus (strain C5 / ATCC 48332 / race O)</name>
    <name type="common">Southern corn leaf blight fungus</name>
    <name type="synonym">Bipolaris maydis</name>
    <dbReference type="NCBI Taxonomy" id="701091"/>
    <lineage>
        <taxon>Eukaryota</taxon>
        <taxon>Fungi</taxon>
        <taxon>Dikarya</taxon>
        <taxon>Ascomycota</taxon>
        <taxon>Pezizomycotina</taxon>
        <taxon>Dothideomycetes</taxon>
        <taxon>Pleosporomycetidae</taxon>
        <taxon>Pleosporales</taxon>
        <taxon>Pleosporineae</taxon>
        <taxon>Pleosporaceae</taxon>
        <taxon>Bipolaris</taxon>
    </lineage>
</organism>
<evidence type="ECO:0000313" key="1">
    <source>
        <dbReference type="EMBL" id="EMD94469.1"/>
    </source>
</evidence>
<dbReference type="OMA" id="DLLPYCT"/>
<dbReference type="AlphaFoldDB" id="M2U7I2"/>